<evidence type="ECO:0000313" key="4">
    <source>
        <dbReference type="Proteomes" id="UP000784880"/>
    </source>
</evidence>
<dbReference type="PANTHER" id="PTHR20857">
    <property type="entry name" value="THIAMINE-PHOSPHATE PYROPHOSPHORYLASE"/>
    <property type="match status" value="1"/>
</dbReference>
<dbReference type="CDD" id="cd00564">
    <property type="entry name" value="TMP_TenI"/>
    <property type="match status" value="1"/>
</dbReference>
<reference evidence="3 4" key="1">
    <citation type="submission" date="2021-06" db="EMBL/GenBank/DDBJ databases">
        <title>Bacillus sp. RD4P76, an endophyte from a halophyte.</title>
        <authorList>
            <person name="Sun J.-Q."/>
        </authorList>
    </citation>
    <scope>NUCLEOTIDE SEQUENCE [LARGE SCALE GENOMIC DNA]</scope>
    <source>
        <strain evidence="3 4">CGMCC 1.15917</strain>
    </source>
</reference>
<dbReference type="EMBL" id="JAHQCS010000036">
    <property type="protein sequence ID" value="MBU9710557.1"/>
    <property type="molecule type" value="Genomic_DNA"/>
</dbReference>
<feature type="domain" description="Thiamine phosphate synthase/TenI" evidence="2">
    <location>
        <begin position="25"/>
        <end position="184"/>
    </location>
</feature>
<evidence type="ECO:0000256" key="1">
    <source>
        <dbReference type="ARBA" id="ARBA00022977"/>
    </source>
</evidence>
<accession>A0ABS6JCI4</accession>
<dbReference type="NCBIfam" id="NF005819">
    <property type="entry name" value="PRK07695.1"/>
    <property type="match status" value="1"/>
</dbReference>
<evidence type="ECO:0000259" key="2">
    <source>
        <dbReference type="Pfam" id="PF02581"/>
    </source>
</evidence>
<proteinExistence type="predicted"/>
<keyword evidence="4" id="KW-1185">Reference proteome</keyword>
<gene>
    <name evidence="3" type="primary">tenI</name>
    <name evidence="3" type="ORF">KS419_02220</name>
</gene>
<dbReference type="InterPro" id="IPR022998">
    <property type="entry name" value="ThiamineP_synth_TenI"/>
</dbReference>
<sequence>MCFPPFEIHVISNGKMSLKDFASKAAVMEPYVHAFHIREKNLSSKELIVGVENLLKMGIPQNKVIINDRVDVAYITDIRGVQLGYQSFDISVVKAKFPALEVGKSVHSISESREAEEKGADFVLYGHIFSTPSKPNLPSRGLTELEKLVRVSKLPVIAIGGIKPQNVRGVLETGVKGIAIMSGLLETDDPLTEVKSYMEEGERVWS</sequence>
<keyword evidence="1" id="KW-0784">Thiamine biosynthesis</keyword>
<evidence type="ECO:0000313" key="3">
    <source>
        <dbReference type="EMBL" id="MBU9710557.1"/>
    </source>
</evidence>
<dbReference type="Pfam" id="PF02581">
    <property type="entry name" value="TMP-TENI"/>
    <property type="match status" value="1"/>
</dbReference>
<dbReference type="PANTHER" id="PTHR20857:SF22">
    <property type="entry name" value="THIAZOLE TAUTOMERASE"/>
    <property type="match status" value="1"/>
</dbReference>
<organism evidence="3 4">
    <name type="scientific">Evansella tamaricis</name>
    <dbReference type="NCBI Taxonomy" id="2069301"/>
    <lineage>
        <taxon>Bacteria</taxon>
        <taxon>Bacillati</taxon>
        <taxon>Bacillota</taxon>
        <taxon>Bacilli</taxon>
        <taxon>Bacillales</taxon>
        <taxon>Bacillaceae</taxon>
        <taxon>Evansella</taxon>
    </lineage>
</organism>
<comment type="caution">
    <text evidence="3">The sequence shown here is derived from an EMBL/GenBank/DDBJ whole genome shotgun (WGS) entry which is preliminary data.</text>
</comment>
<name>A0ABS6JCI4_9BACI</name>
<dbReference type="Proteomes" id="UP000784880">
    <property type="component" value="Unassembled WGS sequence"/>
</dbReference>
<protein>
    <submittedName>
        <fullName evidence="3">Thiazole tautomerase TenI</fullName>
    </submittedName>
</protein>